<dbReference type="EMBL" id="JADEXQ010000059">
    <property type="protein sequence ID" value="MBE9031304.1"/>
    <property type="molecule type" value="Genomic_DNA"/>
</dbReference>
<protein>
    <submittedName>
        <fullName evidence="2">Fis family transcriptional regulator</fullName>
    </submittedName>
</protein>
<keyword evidence="3" id="KW-1185">Reference proteome</keyword>
<comment type="caution">
    <text evidence="2">The sequence shown here is derived from an EMBL/GenBank/DDBJ whole genome shotgun (WGS) entry which is preliminary data.</text>
</comment>
<dbReference type="AlphaFoldDB" id="A0A928VSC5"/>
<gene>
    <name evidence="2" type="ORF">IQ266_16335</name>
</gene>
<feature type="transmembrane region" description="Helical" evidence="1">
    <location>
        <begin position="97"/>
        <end position="119"/>
    </location>
</feature>
<organism evidence="2 3">
    <name type="scientific">Romeriopsis navalis LEGE 11480</name>
    <dbReference type="NCBI Taxonomy" id="2777977"/>
    <lineage>
        <taxon>Bacteria</taxon>
        <taxon>Bacillati</taxon>
        <taxon>Cyanobacteriota</taxon>
        <taxon>Cyanophyceae</taxon>
        <taxon>Leptolyngbyales</taxon>
        <taxon>Leptolyngbyaceae</taxon>
        <taxon>Romeriopsis</taxon>
        <taxon>Romeriopsis navalis</taxon>
    </lineage>
</organism>
<reference evidence="2" key="1">
    <citation type="submission" date="2020-10" db="EMBL/GenBank/DDBJ databases">
        <authorList>
            <person name="Castelo-Branco R."/>
            <person name="Eusebio N."/>
            <person name="Adriana R."/>
            <person name="Vieira A."/>
            <person name="Brugerolle De Fraissinette N."/>
            <person name="Rezende De Castro R."/>
            <person name="Schneider M.P."/>
            <person name="Vasconcelos V."/>
            <person name="Leao P.N."/>
        </authorList>
    </citation>
    <scope>NUCLEOTIDE SEQUENCE</scope>
    <source>
        <strain evidence="2">LEGE 11480</strain>
    </source>
</reference>
<name>A0A928VSC5_9CYAN</name>
<evidence type="ECO:0000313" key="3">
    <source>
        <dbReference type="Proteomes" id="UP000625316"/>
    </source>
</evidence>
<accession>A0A928VSC5</accession>
<dbReference type="RefSeq" id="WP_264326134.1">
    <property type="nucleotide sequence ID" value="NZ_JADEXQ010000059.1"/>
</dbReference>
<proteinExistence type="predicted"/>
<evidence type="ECO:0000256" key="1">
    <source>
        <dbReference type="SAM" id="Phobius"/>
    </source>
</evidence>
<keyword evidence="1" id="KW-0812">Transmembrane</keyword>
<keyword evidence="1" id="KW-0472">Membrane</keyword>
<sequence length="180" mass="19338">MNPTNQPNFSPGPDERRSSNERFELLSAYMDGEVTADERRLVESWLADEPKVQQMHQRLLALKHGFGAMPTPEPVQPVEMTIDKVFEKVERRSRFRVIMGGAAAAAAAVVATVVGVTAINNGPVPQMARNSGDSLERVAPLPAEENMTAGLLVSLDEPVVVVSKTASGGKSAKGAWSEGQ</sequence>
<evidence type="ECO:0000313" key="2">
    <source>
        <dbReference type="EMBL" id="MBE9031304.1"/>
    </source>
</evidence>
<keyword evidence="1" id="KW-1133">Transmembrane helix</keyword>
<dbReference type="Proteomes" id="UP000625316">
    <property type="component" value="Unassembled WGS sequence"/>
</dbReference>